<gene>
    <name evidence="2" type="primary">ND2</name>
</gene>
<feature type="transmembrane region" description="Helical" evidence="1">
    <location>
        <begin position="134"/>
        <end position="160"/>
    </location>
</feature>
<feature type="transmembrane region" description="Helical" evidence="1">
    <location>
        <begin position="102"/>
        <end position="122"/>
    </location>
</feature>
<dbReference type="EMBL" id="JQ809451">
    <property type="protein sequence ID" value="AFJ14759.1"/>
    <property type="molecule type" value="Genomic_DNA"/>
</dbReference>
<evidence type="ECO:0000256" key="1">
    <source>
        <dbReference type="SAM" id="Phobius"/>
    </source>
</evidence>
<feature type="transmembrane region" description="Helical" evidence="1">
    <location>
        <begin position="241"/>
        <end position="260"/>
    </location>
</feature>
<geneLocation type="mitochondrion" evidence="2"/>
<feature type="transmembrane region" description="Helical" evidence="1">
    <location>
        <begin position="214"/>
        <end position="235"/>
    </location>
</feature>
<reference evidence="2" key="1">
    <citation type="submission" date="2012-03" db="EMBL/GenBank/DDBJ databases">
        <title>The complete mitochondrial genome sequence of Pomphorhynchus tereticollis Ida(Acanthocephala: Palaeacanthocephala).</title>
        <authorList>
            <person name="Pan T."/>
            <person name="Nie P."/>
        </authorList>
    </citation>
    <scope>NUCLEOTIDE SEQUENCE</scope>
    <source>
        <strain evidence="2">Ida</strain>
    </source>
</reference>
<keyword evidence="2" id="KW-0496">Mitochondrion</keyword>
<proteinExistence type="predicted"/>
<keyword evidence="1" id="KW-0472">Membrane</keyword>
<protein>
    <submittedName>
        <fullName evidence="2">NADH dehydrogenase subunit 2</fullName>
    </submittedName>
</protein>
<organism evidence="2">
    <name type="scientific">Pomphorhynchus tereticollis</name>
    <dbReference type="NCBI Taxonomy" id="255491"/>
    <lineage>
        <taxon>Eukaryota</taxon>
        <taxon>Metazoa</taxon>
        <taxon>Spiralia</taxon>
        <taxon>Lophotrochozoa</taxon>
        <taxon>Acanthocephala</taxon>
        <taxon>Palaeacanthocephala</taxon>
        <taxon>Echinorhynchida</taxon>
        <taxon>Pomphorhynchidae</taxon>
        <taxon>Pomphorhynchus</taxon>
    </lineage>
</organism>
<dbReference type="AlphaFoldDB" id="A0A806GX06"/>
<sequence length="299" mass="31657">MVGILMGLYFVSLVAGVSSSSVYWVWVALEVGLLVVTYLSLMANSRVGSSFEYFLVQAVGSLVVMSGLLAELWGVALAGATIKMGLFPFMPWVYRVMWGMNKGVGVGLVLGLQKLIPLALMLEWGWLIQEGFGLFLGVLVLSAVLGGVGMLFGGGWVWVLTSSSVFHTSWTILMSVAGEVTVFTYFLGYMLVLASLVVVVGGSERNGGSSLVEVMVVLASLPPMVGFGLKLYTFVSLVEGVSVVVMVLAVVSCVSLVGYLRGVNFTQMTSVLSGASAKHPTLPPTLSWVLGSVLMVAMV</sequence>
<feature type="transmembrane region" description="Helical" evidence="1">
    <location>
        <begin position="180"/>
        <end position="202"/>
    </location>
</feature>
<accession>A0A806GX06</accession>
<keyword evidence="1" id="KW-1133">Transmembrane helix</keyword>
<name>A0A806GX06_9BILA</name>
<evidence type="ECO:0000313" key="2">
    <source>
        <dbReference type="EMBL" id="AFJ14759.1"/>
    </source>
</evidence>
<keyword evidence="1" id="KW-0812">Transmembrane</keyword>